<keyword evidence="2" id="KW-0285">Flavoprotein</keyword>
<dbReference type="Pfam" id="PF00296">
    <property type="entry name" value="Bac_luciferase"/>
    <property type="match status" value="1"/>
</dbReference>
<dbReference type="GO" id="GO:0004497">
    <property type="term" value="F:monooxygenase activity"/>
    <property type="evidence" value="ECO:0007669"/>
    <property type="project" value="UniProtKB-KW"/>
</dbReference>
<dbReference type="Proteomes" id="UP000294911">
    <property type="component" value="Unassembled WGS sequence"/>
</dbReference>
<dbReference type="GO" id="GO:0016705">
    <property type="term" value="F:oxidoreductase activity, acting on paired donors, with incorporation or reduction of molecular oxygen"/>
    <property type="evidence" value="ECO:0007669"/>
    <property type="project" value="InterPro"/>
</dbReference>
<dbReference type="InterPro" id="IPR036661">
    <property type="entry name" value="Luciferase-like_sf"/>
</dbReference>
<evidence type="ECO:0000256" key="2">
    <source>
        <dbReference type="ARBA" id="ARBA00022630"/>
    </source>
</evidence>
<organism evidence="6 7">
    <name type="scientific">Tamaricihabitans halophyticus</name>
    <dbReference type="NCBI Taxonomy" id="1262583"/>
    <lineage>
        <taxon>Bacteria</taxon>
        <taxon>Bacillati</taxon>
        <taxon>Actinomycetota</taxon>
        <taxon>Actinomycetes</taxon>
        <taxon>Pseudonocardiales</taxon>
        <taxon>Pseudonocardiaceae</taxon>
        <taxon>Tamaricihabitans</taxon>
    </lineage>
</organism>
<accession>A0A4R2R3M4</accession>
<evidence type="ECO:0000313" key="7">
    <source>
        <dbReference type="Proteomes" id="UP000294911"/>
    </source>
</evidence>
<keyword evidence="3" id="KW-0560">Oxidoreductase</keyword>
<evidence type="ECO:0000256" key="1">
    <source>
        <dbReference type="ARBA" id="ARBA00010426"/>
    </source>
</evidence>
<gene>
    <name evidence="6" type="ORF">EV191_10315</name>
</gene>
<dbReference type="InterPro" id="IPR011251">
    <property type="entry name" value="Luciferase-like_dom"/>
</dbReference>
<keyword evidence="4 6" id="KW-0503">Monooxygenase</keyword>
<evidence type="ECO:0000259" key="5">
    <source>
        <dbReference type="Pfam" id="PF00296"/>
    </source>
</evidence>
<dbReference type="InterPro" id="IPR050766">
    <property type="entry name" value="Bact_Lucif_Oxidored"/>
</dbReference>
<sequence>MSRLRFGVFLAPFHPAGQNPTLALQRDLRLLEHLDYLGFDEAWIGEHHSAGSEIIASPEIVMAAAAERTKNIKFGTGVTSISYHNPLWVADRMVLLDHLTRGRTMLGVGPGSLPTDSSMIGLNPTDTRELLDVNFDIIMRLLAGETVTEQTRTHNLVDARLQLRPYTEPCFDVAVAAVASPTGPRLAGRYGTGLLSIGATLTKEGFDALAHHWNVVEERATHFGQPTPDRSGWRLVGLMHIAETREQAYRDVEYGIEQWFRYFQKVAAFPQMVVEGGNRTEMIDFINESGIGAIGTAEDARAQVQRLADQSGGFGAMLLLAHEWANPEATKRSYELIAQHVLPHFQGPGRTHAESTLLAKQHATDTRSGHAEAQLSAVEHMTKKYASEVTNPQ</sequence>
<dbReference type="Gene3D" id="3.20.20.30">
    <property type="entry name" value="Luciferase-like domain"/>
    <property type="match status" value="1"/>
</dbReference>
<evidence type="ECO:0000256" key="4">
    <source>
        <dbReference type="ARBA" id="ARBA00023033"/>
    </source>
</evidence>
<comment type="caution">
    <text evidence="6">The sequence shown here is derived from an EMBL/GenBank/DDBJ whole genome shotgun (WGS) entry which is preliminary data.</text>
</comment>
<reference evidence="6 7" key="1">
    <citation type="submission" date="2019-03" db="EMBL/GenBank/DDBJ databases">
        <title>Genomic Encyclopedia of Type Strains, Phase IV (KMG-IV): sequencing the most valuable type-strain genomes for metagenomic binning, comparative biology and taxonomic classification.</title>
        <authorList>
            <person name="Goeker M."/>
        </authorList>
    </citation>
    <scope>NUCLEOTIDE SEQUENCE [LARGE SCALE GENOMIC DNA]</scope>
    <source>
        <strain evidence="6 7">DSM 45765</strain>
    </source>
</reference>
<evidence type="ECO:0000256" key="3">
    <source>
        <dbReference type="ARBA" id="ARBA00023002"/>
    </source>
</evidence>
<dbReference type="OrthoDB" id="5241801at2"/>
<dbReference type="AlphaFoldDB" id="A0A4R2R3M4"/>
<dbReference type="RefSeq" id="WP_132876767.1">
    <property type="nucleotide sequence ID" value="NZ_SLXQ01000003.1"/>
</dbReference>
<evidence type="ECO:0000313" key="6">
    <source>
        <dbReference type="EMBL" id="TCP53975.1"/>
    </source>
</evidence>
<feature type="domain" description="Luciferase-like" evidence="5">
    <location>
        <begin position="5"/>
        <end position="309"/>
    </location>
</feature>
<dbReference type="SUPFAM" id="SSF51679">
    <property type="entry name" value="Bacterial luciferase-like"/>
    <property type="match status" value="1"/>
</dbReference>
<dbReference type="PANTHER" id="PTHR30137">
    <property type="entry name" value="LUCIFERASE-LIKE MONOOXYGENASE"/>
    <property type="match status" value="1"/>
</dbReference>
<comment type="similarity">
    <text evidence="1">Belongs to the bacterial luciferase oxidoreductase family.</text>
</comment>
<dbReference type="PANTHER" id="PTHR30137:SF16">
    <property type="entry name" value="BLL0895 PROTEIN"/>
    <property type="match status" value="1"/>
</dbReference>
<name>A0A4R2R3M4_9PSEU</name>
<dbReference type="EMBL" id="SLXQ01000003">
    <property type="protein sequence ID" value="TCP53975.1"/>
    <property type="molecule type" value="Genomic_DNA"/>
</dbReference>
<protein>
    <submittedName>
        <fullName evidence="6">Limonene 1,2-monooxygenase</fullName>
    </submittedName>
</protein>
<dbReference type="GO" id="GO:0005829">
    <property type="term" value="C:cytosol"/>
    <property type="evidence" value="ECO:0007669"/>
    <property type="project" value="TreeGrafter"/>
</dbReference>
<proteinExistence type="inferred from homology"/>
<keyword evidence="7" id="KW-1185">Reference proteome</keyword>